<reference evidence="4 5" key="1">
    <citation type="submission" date="2014-08" db="EMBL/GenBank/DDBJ databases">
        <title>Porphyromonas gingivicanis strain:COT-022_OH1391 Genome sequencing.</title>
        <authorList>
            <person name="Wallis C."/>
            <person name="Deusch O."/>
            <person name="O'Flynn C."/>
            <person name="Davis I."/>
            <person name="Jospin G."/>
            <person name="Darling A.E."/>
            <person name="Coil D.A."/>
            <person name="Alexiev A."/>
            <person name="Horsfall A."/>
            <person name="Kirkwood N."/>
            <person name="Harris S."/>
            <person name="Eisen J.A."/>
        </authorList>
    </citation>
    <scope>NUCLEOTIDE SEQUENCE [LARGE SCALE GENOMIC DNA]</scope>
    <source>
        <strain evidence="5">COT-022 OH1391</strain>
    </source>
</reference>
<dbReference type="SUPFAM" id="SSF52058">
    <property type="entry name" value="L domain-like"/>
    <property type="match status" value="1"/>
</dbReference>
<comment type="caution">
    <text evidence="4">The sequence shown here is derived from an EMBL/GenBank/DDBJ whole genome shotgun (WGS) entry which is preliminary data.</text>
</comment>
<dbReference type="AlphaFoldDB" id="A0A0A2G7E7"/>
<evidence type="ECO:0000256" key="3">
    <source>
        <dbReference type="SAM" id="SignalP"/>
    </source>
</evidence>
<evidence type="ECO:0000313" key="4">
    <source>
        <dbReference type="EMBL" id="KGN98300.1"/>
    </source>
</evidence>
<keyword evidence="5" id="KW-1185">Reference proteome</keyword>
<dbReference type="Proteomes" id="UP000030134">
    <property type="component" value="Unassembled WGS sequence"/>
</dbReference>
<organism evidence="4 5">
    <name type="scientific">Porphyromonas gingivicanis</name>
    <dbReference type="NCBI Taxonomy" id="266762"/>
    <lineage>
        <taxon>Bacteria</taxon>
        <taxon>Pseudomonadati</taxon>
        <taxon>Bacteroidota</taxon>
        <taxon>Bacteroidia</taxon>
        <taxon>Bacteroidales</taxon>
        <taxon>Porphyromonadaceae</taxon>
        <taxon>Porphyromonas</taxon>
    </lineage>
</organism>
<dbReference type="EMBL" id="JQZW01000008">
    <property type="protein sequence ID" value="KGN98300.1"/>
    <property type="molecule type" value="Genomic_DNA"/>
</dbReference>
<sequence length="312" mass="33922">MKKQNLFLLRMLIAVVAMLTATNIVAQNQISLTTNKRKGEIIELEIMASGNVNVTGATHQSGRNYRITDGNGKIILTGAITELHCNNQNITVLDLSRITTLVILQCTDNQLTQLHAGSNKGMIMLNCSYNRLRSLNISGATGLKELWASMNELSQIDLSNNAKLTGITCANNKLSILNLSKNPNLNVINCSNNNLRGGAMDRLIASLPHRSSSSLGTLGIINNSRGNETNACSKRQVANARAKGWIAKEWKGFGWSDYVGGAEVPVEDVLSEEEASIVAIYSVEGRRLAELQQGVNIIRLSNGATRKVLYTK</sequence>
<dbReference type="GO" id="GO:0035591">
    <property type="term" value="F:signaling adaptor activity"/>
    <property type="evidence" value="ECO:0007669"/>
    <property type="project" value="TreeGrafter"/>
</dbReference>
<keyword evidence="2" id="KW-0677">Repeat</keyword>
<evidence type="ECO:0008006" key="6">
    <source>
        <dbReference type="Google" id="ProtNLM"/>
    </source>
</evidence>
<dbReference type="OrthoDB" id="1011460at2"/>
<name>A0A0A2G7E7_9PORP</name>
<dbReference type="eggNOG" id="COG4886">
    <property type="taxonomic scope" value="Bacteria"/>
</dbReference>
<dbReference type="InterPro" id="IPR052574">
    <property type="entry name" value="CDIRP"/>
</dbReference>
<dbReference type="InterPro" id="IPR032675">
    <property type="entry name" value="LRR_dom_sf"/>
</dbReference>
<feature type="signal peptide" evidence="3">
    <location>
        <begin position="1"/>
        <end position="26"/>
    </location>
</feature>
<evidence type="ECO:0000313" key="5">
    <source>
        <dbReference type="Proteomes" id="UP000030134"/>
    </source>
</evidence>
<protein>
    <recommendedName>
        <fullName evidence="6">Internalin</fullName>
    </recommendedName>
</protein>
<gene>
    <name evidence="4" type="ORF">HQ36_05240</name>
</gene>
<keyword evidence="1" id="KW-0433">Leucine-rich repeat</keyword>
<feature type="chain" id="PRO_5001999035" description="Internalin" evidence="3">
    <location>
        <begin position="27"/>
        <end position="312"/>
    </location>
</feature>
<proteinExistence type="predicted"/>
<dbReference type="PANTHER" id="PTHR47566:SF1">
    <property type="entry name" value="PROTEIN NUD1"/>
    <property type="match status" value="1"/>
</dbReference>
<evidence type="ECO:0000256" key="2">
    <source>
        <dbReference type="ARBA" id="ARBA00022737"/>
    </source>
</evidence>
<dbReference type="RefSeq" id="WP_036883908.1">
    <property type="nucleotide sequence ID" value="NZ_JQZW01000008.1"/>
</dbReference>
<dbReference type="Gene3D" id="3.80.10.10">
    <property type="entry name" value="Ribonuclease Inhibitor"/>
    <property type="match status" value="1"/>
</dbReference>
<keyword evidence="3" id="KW-0732">Signal</keyword>
<dbReference type="STRING" id="266762.HQ36_05240"/>
<accession>A0A0A2G7E7</accession>
<dbReference type="PANTHER" id="PTHR47566">
    <property type="match status" value="1"/>
</dbReference>
<evidence type="ECO:0000256" key="1">
    <source>
        <dbReference type="ARBA" id="ARBA00022614"/>
    </source>
</evidence>